<keyword evidence="5" id="KW-1185">Reference proteome</keyword>
<protein>
    <submittedName>
        <fullName evidence="4">DeoR/GlpR family DNA-binding transcription regulator</fullName>
    </submittedName>
</protein>
<dbReference type="InterPro" id="IPR037171">
    <property type="entry name" value="NagB/RpiA_transferase-like"/>
</dbReference>
<gene>
    <name evidence="4" type="ORF">OEG82_12240</name>
</gene>
<dbReference type="InterPro" id="IPR050313">
    <property type="entry name" value="Carb_Metab_HTH_regulators"/>
</dbReference>
<dbReference type="EMBL" id="JAOVZQ010000001">
    <property type="protein sequence ID" value="MCY0094790.1"/>
    <property type="molecule type" value="Genomic_DNA"/>
</dbReference>
<dbReference type="InterPro" id="IPR036390">
    <property type="entry name" value="WH_DNA-bd_sf"/>
</dbReference>
<comment type="caution">
    <text evidence="4">The sequence shown here is derived from an EMBL/GenBank/DDBJ whole genome shotgun (WGS) entry which is preliminary data.</text>
</comment>
<proteinExistence type="predicted"/>
<dbReference type="SMART" id="SM00420">
    <property type="entry name" value="HTH_DEOR"/>
    <property type="match status" value="1"/>
</dbReference>
<evidence type="ECO:0000313" key="4">
    <source>
        <dbReference type="EMBL" id="MCY0094790.1"/>
    </source>
</evidence>
<dbReference type="GO" id="GO:0003677">
    <property type="term" value="F:DNA binding"/>
    <property type="evidence" value="ECO:0007669"/>
    <property type="project" value="UniProtKB-KW"/>
</dbReference>
<sequence length="254" mass="27289">MSELPIRRHALILDYLAQHEGARTTELATRLNVTRETIRTDLAHLSERNLLRLVRGGAVAAGMREPERKDRLSANPQGKAAIAALAAGLVPDGARVILDSGSTTFALAKLLRARSGLKIWTNDIAIALELMPVAEVTLLGGQLDATERTLGGPDAIEMMQGYGADLAFVSLGGLSALQGLTDFDRSGLALRQSMVRAATEAYFLADHRKFGRDAPLRWKPQAQARAVICDRAPDASITQQLEAHGLSLIVPDPS</sequence>
<dbReference type="SUPFAM" id="SSF46785">
    <property type="entry name" value="Winged helix' DNA-binding domain"/>
    <property type="match status" value="1"/>
</dbReference>
<dbReference type="RefSeq" id="WP_267612712.1">
    <property type="nucleotide sequence ID" value="NZ_JAOVZQ010000001.1"/>
</dbReference>
<evidence type="ECO:0000259" key="3">
    <source>
        <dbReference type="PROSITE" id="PS51000"/>
    </source>
</evidence>
<evidence type="ECO:0000313" key="5">
    <source>
        <dbReference type="Proteomes" id="UP001081283"/>
    </source>
</evidence>
<dbReference type="Gene3D" id="1.10.10.10">
    <property type="entry name" value="Winged helix-like DNA-binding domain superfamily/Winged helix DNA-binding domain"/>
    <property type="match status" value="1"/>
</dbReference>
<dbReference type="InterPro" id="IPR001034">
    <property type="entry name" value="DeoR_HTH"/>
</dbReference>
<dbReference type="InterPro" id="IPR014036">
    <property type="entry name" value="DeoR-like_C"/>
</dbReference>
<dbReference type="Proteomes" id="UP001081283">
    <property type="component" value="Unassembled WGS sequence"/>
</dbReference>
<dbReference type="PANTHER" id="PTHR30363:SF44">
    <property type="entry name" value="AGA OPERON TRANSCRIPTIONAL REPRESSOR-RELATED"/>
    <property type="match status" value="1"/>
</dbReference>
<evidence type="ECO:0000256" key="2">
    <source>
        <dbReference type="ARBA" id="ARBA00023163"/>
    </source>
</evidence>
<dbReference type="Pfam" id="PF00455">
    <property type="entry name" value="DeoRC"/>
    <property type="match status" value="1"/>
</dbReference>
<keyword evidence="1" id="KW-0805">Transcription regulation</keyword>
<name>A0ABT3YFX2_9HYPH</name>
<keyword evidence="2" id="KW-0804">Transcription</keyword>
<dbReference type="PANTHER" id="PTHR30363">
    <property type="entry name" value="HTH-TYPE TRANSCRIPTIONAL REGULATOR SRLR-RELATED"/>
    <property type="match status" value="1"/>
</dbReference>
<keyword evidence="4" id="KW-0238">DNA-binding</keyword>
<organism evidence="4 5">
    <name type="scientific">Hoeflea ulvae</name>
    <dbReference type="NCBI Taxonomy" id="2983764"/>
    <lineage>
        <taxon>Bacteria</taxon>
        <taxon>Pseudomonadati</taxon>
        <taxon>Pseudomonadota</taxon>
        <taxon>Alphaproteobacteria</taxon>
        <taxon>Hyphomicrobiales</taxon>
        <taxon>Rhizobiaceae</taxon>
        <taxon>Hoeflea</taxon>
    </lineage>
</organism>
<dbReference type="PROSITE" id="PS51000">
    <property type="entry name" value="HTH_DEOR_2"/>
    <property type="match status" value="1"/>
</dbReference>
<accession>A0ABT3YFX2</accession>
<dbReference type="SMART" id="SM01134">
    <property type="entry name" value="DeoRC"/>
    <property type="match status" value="1"/>
</dbReference>
<dbReference type="InterPro" id="IPR036388">
    <property type="entry name" value="WH-like_DNA-bd_sf"/>
</dbReference>
<feature type="domain" description="HTH deoR-type" evidence="3">
    <location>
        <begin position="5"/>
        <end position="60"/>
    </location>
</feature>
<reference evidence="4" key="1">
    <citation type="submission" date="2022-10" db="EMBL/GenBank/DDBJ databases">
        <title>Hoeflea sp. J2-29, isolated from marine algae.</title>
        <authorList>
            <person name="Kristyanto S."/>
            <person name="Kim J.M."/>
            <person name="Jeon C.O."/>
        </authorList>
    </citation>
    <scope>NUCLEOTIDE SEQUENCE</scope>
    <source>
        <strain evidence="4">J2-29</strain>
    </source>
</reference>
<dbReference type="SUPFAM" id="SSF100950">
    <property type="entry name" value="NagB/RpiA/CoA transferase-like"/>
    <property type="match status" value="1"/>
</dbReference>
<dbReference type="Pfam" id="PF08220">
    <property type="entry name" value="HTH_DeoR"/>
    <property type="match status" value="1"/>
</dbReference>
<evidence type="ECO:0000256" key="1">
    <source>
        <dbReference type="ARBA" id="ARBA00023015"/>
    </source>
</evidence>